<dbReference type="AlphaFoldDB" id="A0A7S8FB98"/>
<reference evidence="2 3" key="1">
    <citation type="journal article" date="2020" name="ISME J.">
        <title>Enrichment and physiological characterization of a novel comammox Nitrospira indicates ammonium inhibition of complete nitrification.</title>
        <authorList>
            <person name="Sakoula D."/>
            <person name="Koch H."/>
            <person name="Frank J."/>
            <person name="Jetten M.S.M."/>
            <person name="van Kessel M.A.H.J."/>
            <person name="Lucker S."/>
        </authorList>
    </citation>
    <scope>NUCLEOTIDE SEQUENCE [LARGE SCALE GENOMIC DNA]</scope>
    <source>
        <strain evidence="2">Comreactor17</strain>
    </source>
</reference>
<dbReference type="KEGG" id="nkf:Nkreftii_000396"/>
<dbReference type="InterPro" id="IPR041657">
    <property type="entry name" value="HTH_17"/>
</dbReference>
<dbReference type="Pfam" id="PF12728">
    <property type="entry name" value="HTH_17"/>
    <property type="match status" value="1"/>
</dbReference>
<accession>A0A7S8FB98</accession>
<organism evidence="2 3">
    <name type="scientific">Candidatus Nitrospira kreftii</name>
    <dbReference type="NCBI Taxonomy" id="2652173"/>
    <lineage>
        <taxon>Bacteria</taxon>
        <taxon>Pseudomonadati</taxon>
        <taxon>Nitrospirota</taxon>
        <taxon>Nitrospiria</taxon>
        <taxon>Nitrospirales</taxon>
        <taxon>Nitrospiraceae</taxon>
        <taxon>Nitrospira</taxon>
    </lineage>
</organism>
<dbReference type="Proteomes" id="UP000593737">
    <property type="component" value="Chromosome"/>
</dbReference>
<proteinExistence type="predicted"/>
<sequence length="92" mass="10601">MRPLNLQEAAQFLRMSKSSLYQRKDIPRYRRPGSRVMLFDQDELEAWLKQGRVVEVKASTPQAIAATNGPERSLGIVDISSPPIYHRSARYR</sequence>
<evidence type="ECO:0000259" key="1">
    <source>
        <dbReference type="Pfam" id="PF12728"/>
    </source>
</evidence>
<evidence type="ECO:0000313" key="3">
    <source>
        <dbReference type="Proteomes" id="UP000593737"/>
    </source>
</evidence>
<name>A0A7S8FB98_9BACT</name>
<evidence type="ECO:0000313" key="2">
    <source>
        <dbReference type="EMBL" id="QPD02622.1"/>
    </source>
</evidence>
<feature type="domain" description="Helix-turn-helix" evidence="1">
    <location>
        <begin position="4"/>
        <end position="51"/>
    </location>
</feature>
<protein>
    <recommendedName>
        <fullName evidence="1">Helix-turn-helix domain-containing protein</fullName>
    </recommendedName>
</protein>
<gene>
    <name evidence="2" type="ORF">Nkreftii_000396</name>
</gene>
<dbReference type="EMBL" id="CP047423">
    <property type="protein sequence ID" value="QPD02622.1"/>
    <property type="molecule type" value="Genomic_DNA"/>
</dbReference>